<evidence type="ECO:0000313" key="16">
    <source>
        <dbReference type="Proteomes" id="UP000000323"/>
    </source>
</evidence>
<comment type="similarity">
    <text evidence="1">Belongs to the helicase family. RecQ subfamily.</text>
</comment>
<dbReference type="AlphaFoldDB" id="D1CGF5"/>
<gene>
    <name evidence="15" type="ordered locus">Tter_1920</name>
</gene>
<evidence type="ECO:0000313" key="15">
    <source>
        <dbReference type="EMBL" id="ACZ42826.1"/>
    </source>
</evidence>
<evidence type="ECO:0000256" key="1">
    <source>
        <dbReference type="ARBA" id="ARBA00005446"/>
    </source>
</evidence>
<evidence type="ECO:0000256" key="11">
    <source>
        <dbReference type="ARBA" id="ARBA00044535"/>
    </source>
</evidence>
<keyword evidence="4" id="KW-0378">Hydrolase</keyword>
<evidence type="ECO:0000259" key="14">
    <source>
        <dbReference type="PROSITE" id="PS51194"/>
    </source>
</evidence>
<evidence type="ECO:0000256" key="4">
    <source>
        <dbReference type="ARBA" id="ARBA00022801"/>
    </source>
</evidence>
<dbReference type="GO" id="GO:0030894">
    <property type="term" value="C:replisome"/>
    <property type="evidence" value="ECO:0007669"/>
    <property type="project" value="TreeGrafter"/>
</dbReference>
<dbReference type="Proteomes" id="UP000000323">
    <property type="component" value="Chromosome 2"/>
</dbReference>
<dbReference type="GO" id="GO:0046872">
    <property type="term" value="F:metal ion binding"/>
    <property type="evidence" value="ECO:0007669"/>
    <property type="project" value="UniProtKB-KW"/>
</dbReference>
<dbReference type="InterPro" id="IPR002464">
    <property type="entry name" value="DNA/RNA_helicase_DEAH_CS"/>
</dbReference>
<dbReference type="InterPro" id="IPR014001">
    <property type="entry name" value="Helicase_ATP-bd"/>
</dbReference>
<organism evidence="15 16">
    <name type="scientific">Thermobaculum terrenum (strain ATCC BAA-798 / CCMEE 7001 / YNP1)</name>
    <dbReference type="NCBI Taxonomy" id="525904"/>
    <lineage>
        <taxon>Bacteria</taxon>
        <taxon>Bacillati</taxon>
        <taxon>Chloroflexota</taxon>
        <taxon>Chloroflexia</taxon>
        <taxon>Candidatus Thermobaculales</taxon>
        <taxon>Candidatus Thermobaculaceae</taxon>
        <taxon>Thermobaculum</taxon>
    </lineage>
</organism>
<accession>D1CGF5</accession>
<dbReference type="PANTHER" id="PTHR13710">
    <property type="entry name" value="DNA HELICASE RECQ FAMILY MEMBER"/>
    <property type="match status" value="1"/>
</dbReference>
<dbReference type="InterPro" id="IPR027417">
    <property type="entry name" value="P-loop_NTPase"/>
</dbReference>
<sequence length="563" mass="63969">MSAEHPQLEDLLEKFGHQEFKDGQREALRALLSGRDVIAILPTGAGKSLIYQLASQLLPGVTLVVTPLLALMSDQLEAMEEVGVKAVGFSSLYPETREALEGIKRGEIKLVYVTPEGATGGNLREELDDRPVSLFVVDEAHCISEWGYDFRPSYLQLGEVVEEVGRPPVLALTATATPWVRQDIARTLGMRDPLVVAHGFDRPNLFLQVHRLEQHEDERQVLEALLSGQVEAYTEEVSARIRRALEGPGLIYTNTTRAAEETAGWLKEMGIPAGYYHGRRRKSERERVQQDFMEGKLRVVVATNAFGMGIDKPDVRFVIHRDAPASLEAYYQEAGRAGRDGEFAFCCLLHKDEDLEKAAFMAGSSDLTLDEVRQVYQALRKIRRRELEDIQEETGLGRSLIVRALMALERSGFIRQEEDRILLTRKRFDPQQVSLEEEHARREYERSRLEMMRSYMESPGCRREFILNYFGEQMRGERCNMCDNDLLGRRPRASRVDHPFEVGQRVRHPSLGDGTVHRIEGDKITVLFASKGYRELSLEHIVREGLLAPLSQDDRQPSGLERR</sequence>
<dbReference type="KEGG" id="ttr:Tter_1920"/>
<evidence type="ECO:0000256" key="5">
    <source>
        <dbReference type="ARBA" id="ARBA00022806"/>
    </source>
</evidence>
<evidence type="ECO:0000256" key="12">
    <source>
        <dbReference type="ARBA" id="ARBA00044550"/>
    </source>
</evidence>
<reference evidence="16" key="1">
    <citation type="journal article" date="2010" name="Stand. Genomic Sci.">
        <title>Complete genome sequence of 'Thermobaculum terrenum' type strain (YNP1).</title>
        <authorList>
            <person name="Kiss H."/>
            <person name="Cleland D."/>
            <person name="Lapidus A."/>
            <person name="Lucas S."/>
            <person name="Glavina Del Rio T."/>
            <person name="Nolan M."/>
            <person name="Tice H."/>
            <person name="Han C."/>
            <person name="Goodwin L."/>
            <person name="Pitluck S."/>
            <person name="Liolios K."/>
            <person name="Ivanova N."/>
            <person name="Mavromatis K."/>
            <person name="Ovchinnikova G."/>
            <person name="Pati A."/>
            <person name="Chen A."/>
            <person name="Palaniappan K."/>
            <person name="Land M."/>
            <person name="Hauser L."/>
            <person name="Chang Y."/>
            <person name="Jeffries C."/>
            <person name="Lu M."/>
            <person name="Brettin T."/>
            <person name="Detter J."/>
            <person name="Goker M."/>
            <person name="Tindall B."/>
            <person name="Beck B."/>
            <person name="McDermott T."/>
            <person name="Woyke T."/>
            <person name="Bristow J."/>
            <person name="Eisen J."/>
            <person name="Markowitz V."/>
            <person name="Hugenholtz P."/>
            <person name="Kyrpides N."/>
            <person name="Klenk H."/>
            <person name="Cheng J."/>
        </authorList>
    </citation>
    <scope>NUCLEOTIDE SEQUENCE [LARGE SCALE GENOMIC DNA]</scope>
    <source>
        <strain evidence="16">ATCC BAA-798 / YNP1</strain>
    </source>
</reference>
<dbReference type="SMART" id="SM00487">
    <property type="entry name" value="DEXDc"/>
    <property type="match status" value="1"/>
</dbReference>
<feature type="domain" description="Helicase C-terminal" evidence="14">
    <location>
        <begin position="229"/>
        <end position="380"/>
    </location>
</feature>
<evidence type="ECO:0000256" key="9">
    <source>
        <dbReference type="ARBA" id="ARBA00034617"/>
    </source>
</evidence>
<dbReference type="STRING" id="525904.Tter_1920"/>
<name>D1CGF5_THET1</name>
<comment type="catalytic activity">
    <reaction evidence="9">
        <text>Couples ATP hydrolysis with the unwinding of duplex DNA by translocating in the 3'-5' direction.</text>
        <dbReference type="EC" id="5.6.2.4"/>
    </reaction>
</comment>
<dbReference type="PROSITE" id="PS51194">
    <property type="entry name" value="HELICASE_CTER"/>
    <property type="match status" value="1"/>
</dbReference>
<evidence type="ECO:0000256" key="7">
    <source>
        <dbReference type="ARBA" id="ARBA00023125"/>
    </source>
</evidence>
<protein>
    <recommendedName>
        <fullName evidence="11">ATP-dependent DNA helicase RecQ</fullName>
        <ecNumber evidence="10">5.6.2.4</ecNumber>
    </recommendedName>
    <alternativeName>
        <fullName evidence="12">DNA 3'-5' helicase RecQ</fullName>
    </alternativeName>
</protein>
<keyword evidence="6" id="KW-0067">ATP-binding</keyword>
<dbReference type="InterPro" id="IPR001650">
    <property type="entry name" value="Helicase_C-like"/>
</dbReference>
<dbReference type="InterPro" id="IPR036388">
    <property type="entry name" value="WH-like_DNA-bd_sf"/>
</dbReference>
<evidence type="ECO:0000256" key="6">
    <source>
        <dbReference type="ARBA" id="ARBA00022840"/>
    </source>
</evidence>
<dbReference type="GO" id="GO:0016787">
    <property type="term" value="F:hydrolase activity"/>
    <property type="evidence" value="ECO:0007669"/>
    <property type="project" value="UniProtKB-KW"/>
</dbReference>
<dbReference type="NCBIfam" id="TIGR00614">
    <property type="entry name" value="recQ_fam"/>
    <property type="match status" value="1"/>
</dbReference>
<proteinExistence type="inferred from homology"/>
<keyword evidence="7" id="KW-0238">DNA-binding</keyword>
<dbReference type="Gene3D" id="1.10.10.10">
    <property type="entry name" value="Winged helix-like DNA-binding domain superfamily/Winged helix DNA-binding domain"/>
    <property type="match status" value="1"/>
</dbReference>
<dbReference type="HOGENOM" id="CLU_001103_9_7_0"/>
<dbReference type="InterPro" id="IPR011545">
    <property type="entry name" value="DEAD/DEAH_box_helicase_dom"/>
</dbReference>
<dbReference type="GO" id="GO:0005737">
    <property type="term" value="C:cytoplasm"/>
    <property type="evidence" value="ECO:0007669"/>
    <property type="project" value="TreeGrafter"/>
</dbReference>
<dbReference type="InterPro" id="IPR032284">
    <property type="entry name" value="RecQ_Zn-bd"/>
</dbReference>
<dbReference type="RefSeq" id="WP_012875857.1">
    <property type="nucleotide sequence ID" value="NC_013526.1"/>
</dbReference>
<dbReference type="Gene3D" id="3.40.50.300">
    <property type="entry name" value="P-loop containing nucleotide triphosphate hydrolases"/>
    <property type="match status" value="2"/>
</dbReference>
<evidence type="ECO:0000256" key="2">
    <source>
        <dbReference type="ARBA" id="ARBA00022723"/>
    </source>
</evidence>
<dbReference type="CDD" id="cd17920">
    <property type="entry name" value="DEXHc_RecQ"/>
    <property type="match status" value="1"/>
</dbReference>
<dbReference type="eggNOG" id="COG0514">
    <property type="taxonomic scope" value="Bacteria"/>
</dbReference>
<dbReference type="PROSITE" id="PS00690">
    <property type="entry name" value="DEAH_ATP_HELICASE"/>
    <property type="match status" value="1"/>
</dbReference>
<dbReference type="EC" id="5.6.2.4" evidence="10"/>
<dbReference type="EMBL" id="CP001826">
    <property type="protein sequence ID" value="ACZ42826.1"/>
    <property type="molecule type" value="Genomic_DNA"/>
</dbReference>
<evidence type="ECO:0000259" key="13">
    <source>
        <dbReference type="PROSITE" id="PS51192"/>
    </source>
</evidence>
<dbReference type="Pfam" id="PF00271">
    <property type="entry name" value="Helicase_C"/>
    <property type="match status" value="1"/>
</dbReference>
<keyword evidence="8" id="KW-0413">Isomerase</keyword>
<dbReference type="SMART" id="SM00490">
    <property type="entry name" value="HELICc"/>
    <property type="match status" value="1"/>
</dbReference>
<keyword evidence="16" id="KW-1185">Reference proteome</keyword>
<dbReference type="SUPFAM" id="SSF52540">
    <property type="entry name" value="P-loop containing nucleoside triphosphate hydrolases"/>
    <property type="match status" value="1"/>
</dbReference>
<dbReference type="GO" id="GO:0043138">
    <property type="term" value="F:3'-5' DNA helicase activity"/>
    <property type="evidence" value="ECO:0007669"/>
    <property type="project" value="UniProtKB-EC"/>
</dbReference>
<evidence type="ECO:0000256" key="10">
    <source>
        <dbReference type="ARBA" id="ARBA00034808"/>
    </source>
</evidence>
<dbReference type="PROSITE" id="PS51192">
    <property type="entry name" value="HELICASE_ATP_BIND_1"/>
    <property type="match status" value="1"/>
</dbReference>
<dbReference type="GO" id="GO:0006310">
    <property type="term" value="P:DNA recombination"/>
    <property type="evidence" value="ECO:0007669"/>
    <property type="project" value="InterPro"/>
</dbReference>
<dbReference type="OrthoDB" id="9763310at2"/>
<keyword evidence="3" id="KW-0547">Nucleotide-binding</keyword>
<keyword evidence="2" id="KW-0479">Metal-binding</keyword>
<dbReference type="InterPro" id="IPR004589">
    <property type="entry name" value="DNA_helicase_ATP-dep_RecQ"/>
</dbReference>
<evidence type="ECO:0000256" key="8">
    <source>
        <dbReference type="ARBA" id="ARBA00023235"/>
    </source>
</evidence>
<feature type="domain" description="Helicase ATP-binding" evidence="13">
    <location>
        <begin position="28"/>
        <end position="194"/>
    </location>
</feature>
<evidence type="ECO:0000256" key="3">
    <source>
        <dbReference type="ARBA" id="ARBA00022741"/>
    </source>
</evidence>
<dbReference type="GO" id="GO:0006281">
    <property type="term" value="P:DNA repair"/>
    <property type="evidence" value="ECO:0007669"/>
    <property type="project" value="TreeGrafter"/>
</dbReference>
<dbReference type="Pfam" id="PF16124">
    <property type="entry name" value="RecQ_Zn_bind"/>
    <property type="match status" value="1"/>
</dbReference>
<dbReference type="PANTHER" id="PTHR13710:SF105">
    <property type="entry name" value="ATP-DEPENDENT DNA HELICASE Q1"/>
    <property type="match status" value="1"/>
</dbReference>
<dbReference type="GO" id="GO:0043590">
    <property type="term" value="C:bacterial nucleoid"/>
    <property type="evidence" value="ECO:0007669"/>
    <property type="project" value="TreeGrafter"/>
</dbReference>
<dbReference type="GO" id="GO:0005524">
    <property type="term" value="F:ATP binding"/>
    <property type="evidence" value="ECO:0007669"/>
    <property type="project" value="UniProtKB-KW"/>
</dbReference>
<dbReference type="GO" id="GO:0003677">
    <property type="term" value="F:DNA binding"/>
    <property type="evidence" value="ECO:0007669"/>
    <property type="project" value="UniProtKB-KW"/>
</dbReference>
<keyword evidence="5 15" id="KW-0347">Helicase</keyword>
<dbReference type="GO" id="GO:0009378">
    <property type="term" value="F:four-way junction helicase activity"/>
    <property type="evidence" value="ECO:0007669"/>
    <property type="project" value="TreeGrafter"/>
</dbReference>
<dbReference type="Pfam" id="PF00270">
    <property type="entry name" value="DEAD"/>
    <property type="match status" value="1"/>
</dbReference>